<name>C9LQT2_9FIRM</name>
<feature type="transmembrane region" description="Helical" evidence="1">
    <location>
        <begin position="6"/>
        <end position="23"/>
    </location>
</feature>
<accession>C9LQT2</accession>
<keyword evidence="1" id="KW-0472">Membrane</keyword>
<protein>
    <recommendedName>
        <fullName evidence="4">EamA domain-containing protein</fullName>
    </recommendedName>
</protein>
<dbReference type="HOGENOM" id="CLU_128193_0_0_9"/>
<proteinExistence type="predicted"/>
<dbReference type="RefSeq" id="WP_007070849.1">
    <property type="nucleotide sequence ID" value="NZ_GG698602.1"/>
</dbReference>
<evidence type="ECO:0000313" key="2">
    <source>
        <dbReference type="EMBL" id="EEW97918.1"/>
    </source>
</evidence>
<feature type="transmembrane region" description="Helical" evidence="1">
    <location>
        <begin position="68"/>
        <end position="88"/>
    </location>
</feature>
<dbReference type="AlphaFoldDB" id="C9LQT2"/>
<dbReference type="Proteomes" id="UP000004736">
    <property type="component" value="Unassembled WGS sequence"/>
</dbReference>
<dbReference type="OrthoDB" id="2294582at2"/>
<organism evidence="2 3">
    <name type="scientific">Dialister invisus DSM 15470</name>
    <dbReference type="NCBI Taxonomy" id="592028"/>
    <lineage>
        <taxon>Bacteria</taxon>
        <taxon>Bacillati</taxon>
        <taxon>Bacillota</taxon>
        <taxon>Negativicutes</taxon>
        <taxon>Veillonellales</taxon>
        <taxon>Veillonellaceae</taxon>
        <taxon>Dialister</taxon>
    </lineage>
</organism>
<keyword evidence="1" id="KW-1133">Transmembrane helix</keyword>
<evidence type="ECO:0008006" key="4">
    <source>
        <dbReference type="Google" id="ProtNLM"/>
    </source>
</evidence>
<comment type="caution">
    <text evidence="2">The sequence shown here is derived from an EMBL/GenBank/DDBJ whole genome shotgun (WGS) entry which is preliminary data.</text>
</comment>
<keyword evidence="3" id="KW-1185">Reference proteome</keyword>
<feature type="transmembrane region" description="Helical" evidence="1">
    <location>
        <begin position="100"/>
        <end position="119"/>
    </location>
</feature>
<dbReference type="EMBL" id="ACIM02000001">
    <property type="protein sequence ID" value="EEW97918.1"/>
    <property type="molecule type" value="Genomic_DNA"/>
</dbReference>
<dbReference type="GeneID" id="78278386"/>
<sequence>MDNLFQMWWPVACVVLADVIYQVCAKKISSGADPLAALGVTYLVSAAVCVGLYYGMGGMNLFADMSHAGLAAAGIGFAVTGLEVGCVCMYKEGWAMNVGFILYTAMIVVALLAVGAVFYNEAVSFTAMAGIILTSSGMYMIVRGA</sequence>
<dbReference type="STRING" id="592028.GCWU000321_01914"/>
<reference evidence="2" key="1">
    <citation type="submission" date="2009-09" db="EMBL/GenBank/DDBJ databases">
        <authorList>
            <person name="Weinstock G."/>
            <person name="Sodergren E."/>
            <person name="Clifton S."/>
            <person name="Fulton L."/>
            <person name="Fulton B."/>
            <person name="Courtney L."/>
            <person name="Fronick C."/>
            <person name="Harrison M."/>
            <person name="Strong C."/>
            <person name="Farmer C."/>
            <person name="Delahaunty K."/>
            <person name="Markovic C."/>
            <person name="Hall O."/>
            <person name="Minx P."/>
            <person name="Tomlinson C."/>
            <person name="Mitreva M."/>
            <person name="Nelson J."/>
            <person name="Hou S."/>
            <person name="Wollam A."/>
            <person name="Pepin K.H."/>
            <person name="Johnson M."/>
            <person name="Bhonagiri V."/>
            <person name="Nash W.E."/>
            <person name="Warren W."/>
            <person name="Chinwalla A."/>
            <person name="Mardis E.R."/>
            <person name="Wilson R.K."/>
        </authorList>
    </citation>
    <scope>NUCLEOTIDE SEQUENCE [LARGE SCALE GENOMIC DNA]</scope>
    <source>
        <strain evidence="2">DSM 15470</strain>
    </source>
</reference>
<gene>
    <name evidence="2" type="ORF">GCWU000321_01914</name>
</gene>
<evidence type="ECO:0000313" key="3">
    <source>
        <dbReference type="Proteomes" id="UP000004736"/>
    </source>
</evidence>
<feature type="transmembrane region" description="Helical" evidence="1">
    <location>
        <begin position="125"/>
        <end position="142"/>
    </location>
</feature>
<keyword evidence="1" id="KW-0812">Transmembrane</keyword>
<evidence type="ECO:0000256" key="1">
    <source>
        <dbReference type="SAM" id="Phobius"/>
    </source>
</evidence>
<feature type="transmembrane region" description="Helical" evidence="1">
    <location>
        <begin position="35"/>
        <end position="56"/>
    </location>
</feature>